<accession>V4P441</accession>
<dbReference type="InterPro" id="IPR039641">
    <property type="entry name" value="LCR"/>
</dbReference>
<evidence type="ECO:0000256" key="9">
    <source>
        <dbReference type="RuleBase" id="RU367109"/>
    </source>
</evidence>
<evidence type="ECO:0000256" key="3">
    <source>
        <dbReference type="ARBA" id="ARBA00022525"/>
    </source>
</evidence>
<gene>
    <name evidence="10" type="ORF">EUTSA_v10027260mg</name>
</gene>
<evidence type="ECO:0000256" key="6">
    <source>
        <dbReference type="ARBA" id="ARBA00022729"/>
    </source>
</evidence>
<comment type="subcellular location">
    <subcellularLocation>
        <location evidence="1 9">Secreted</location>
    </subcellularLocation>
</comment>
<dbReference type="EMBL" id="KI517384">
    <property type="protein sequence ID" value="ESQ54221.1"/>
    <property type="molecule type" value="Genomic_DNA"/>
</dbReference>
<name>V4P441_EUTSA</name>
<keyword evidence="3 9" id="KW-0964">Secreted</keyword>
<keyword evidence="6 9" id="KW-0732">Signal</keyword>
<evidence type="ECO:0000256" key="7">
    <source>
        <dbReference type="ARBA" id="ARBA00022821"/>
    </source>
</evidence>
<dbReference type="GO" id="GO:0031640">
    <property type="term" value="P:killing of cells of another organism"/>
    <property type="evidence" value="ECO:0007669"/>
    <property type="project" value="UniProtKB-UniRule"/>
</dbReference>
<keyword evidence="4 9" id="KW-0929">Antimicrobial</keyword>
<comment type="similarity">
    <text evidence="2 9">Belongs to the DEFL family.</text>
</comment>
<dbReference type="Gramene" id="ESQ54221">
    <property type="protein sequence ID" value="ESQ54221"/>
    <property type="gene ID" value="EUTSA_v10027260mg"/>
</dbReference>
<dbReference type="OrthoDB" id="1024054at2759"/>
<feature type="signal peptide" evidence="9">
    <location>
        <begin position="1"/>
        <end position="21"/>
    </location>
</feature>
<keyword evidence="5 9" id="KW-0295">Fungicide</keyword>
<dbReference type="OMA" id="GSCKEIG"/>
<dbReference type="PROSITE" id="PS51257">
    <property type="entry name" value="PROKAR_LIPOPROTEIN"/>
    <property type="match status" value="1"/>
</dbReference>
<keyword evidence="11" id="KW-1185">Reference proteome</keyword>
<evidence type="ECO:0000313" key="10">
    <source>
        <dbReference type="EMBL" id="ESQ54221.1"/>
    </source>
</evidence>
<evidence type="ECO:0000256" key="5">
    <source>
        <dbReference type="ARBA" id="ARBA00022577"/>
    </source>
</evidence>
<dbReference type="GO" id="GO:0050832">
    <property type="term" value="P:defense response to fungus"/>
    <property type="evidence" value="ECO:0007669"/>
    <property type="project" value="UniProtKB-UniRule"/>
</dbReference>
<dbReference type="PANTHER" id="PTHR36788:SF3">
    <property type="entry name" value="DEFENSIN-LIKE PROTEIN 171-RELATED"/>
    <property type="match status" value="1"/>
</dbReference>
<evidence type="ECO:0000256" key="8">
    <source>
        <dbReference type="ARBA" id="ARBA00023157"/>
    </source>
</evidence>
<sequence length="78" mass="8213">MAKITSSLVLPIIFLVILALAEQNMGCMAILGSCAIFTDCSGSCKVQFGPNTRGYCDRSGGAGTCLCVYICPTNETHM</sequence>
<feature type="chain" id="PRO_5027151901" description="Defensin-like protein" evidence="9">
    <location>
        <begin position="22"/>
        <end position="78"/>
    </location>
</feature>
<organism evidence="10 11">
    <name type="scientific">Eutrema salsugineum</name>
    <name type="common">Saltwater cress</name>
    <name type="synonym">Sisymbrium salsugineum</name>
    <dbReference type="NCBI Taxonomy" id="72664"/>
    <lineage>
        <taxon>Eukaryota</taxon>
        <taxon>Viridiplantae</taxon>
        <taxon>Streptophyta</taxon>
        <taxon>Embryophyta</taxon>
        <taxon>Tracheophyta</taxon>
        <taxon>Spermatophyta</taxon>
        <taxon>Magnoliopsida</taxon>
        <taxon>eudicotyledons</taxon>
        <taxon>Gunneridae</taxon>
        <taxon>Pentapetalae</taxon>
        <taxon>rosids</taxon>
        <taxon>malvids</taxon>
        <taxon>Brassicales</taxon>
        <taxon>Brassicaceae</taxon>
        <taxon>Eutremeae</taxon>
        <taxon>Eutrema</taxon>
    </lineage>
</organism>
<dbReference type="AlphaFoldDB" id="V4P441"/>
<evidence type="ECO:0000256" key="4">
    <source>
        <dbReference type="ARBA" id="ARBA00022529"/>
    </source>
</evidence>
<dbReference type="PANTHER" id="PTHR36788">
    <property type="entry name" value="DEFENSIN-LIKE PROTEIN 183"/>
    <property type="match status" value="1"/>
</dbReference>
<dbReference type="KEGG" id="eus:EUTSA_v10027260mg"/>
<keyword evidence="7 9" id="KW-0611">Plant defense</keyword>
<dbReference type="Proteomes" id="UP000030689">
    <property type="component" value="Unassembled WGS sequence"/>
</dbReference>
<evidence type="ECO:0000256" key="1">
    <source>
        <dbReference type="ARBA" id="ARBA00004613"/>
    </source>
</evidence>
<dbReference type="GO" id="GO:0005576">
    <property type="term" value="C:extracellular region"/>
    <property type="evidence" value="ECO:0007669"/>
    <property type="project" value="UniProtKB-SubCell"/>
</dbReference>
<reference evidence="10 11" key="1">
    <citation type="journal article" date="2013" name="Front. Plant Sci.">
        <title>The Reference Genome of the Halophytic Plant Eutrema salsugineum.</title>
        <authorList>
            <person name="Yang R."/>
            <person name="Jarvis D.E."/>
            <person name="Chen H."/>
            <person name="Beilstein M.A."/>
            <person name="Grimwood J."/>
            <person name="Jenkins J."/>
            <person name="Shu S."/>
            <person name="Prochnik S."/>
            <person name="Xin M."/>
            <person name="Ma C."/>
            <person name="Schmutz J."/>
            <person name="Wing R.A."/>
            <person name="Mitchell-Olds T."/>
            <person name="Schumaker K.S."/>
            <person name="Wang X."/>
        </authorList>
    </citation>
    <scope>NUCLEOTIDE SEQUENCE [LARGE SCALE GENOMIC DNA]</scope>
</reference>
<evidence type="ECO:0000256" key="2">
    <source>
        <dbReference type="ARBA" id="ARBA00006722"/>
    </source>
</evidence>
<keyword evidence="8" id="KW-1015">Disulfide bond</keyword>
<protein>
    <recommendedName>
        <fullName evidence="9">Defensin-like protein</fullName>
    </recommendedName>
</protein>
<proteinExistence type="inferred from homology"/>
<evidence type="ECO:0000313" key="11">
    <source>
        <dbReference type="Proteomes" id="UP000030689"/>
    </source>
</evidence>